<dbReference type="Proteomes" id="UP000785679">
    <property type="component" value="Unassembled WGS sequence"/>
</dbReference>
<organism evidence="1 2">
    <name type="scientific">Halteria grandinella</name>
    <dbReference type="NCBI Taxonomy" id="5974"/>
    <lineage>
        <taxon>Eukaryota</taxon>
        <taxon>Sar</taxon>
        <taxon>Alveolata</taxon>
        <taxon>Ciliophora</taxon>
        <taxon>Intramacronucleata</taxon>
        <taxon>Spirotrichea</taxon>
        <taxon>Stichotrichia</taxon>
        <taxon>Sporadotrichida</taxon>
        <taxon>Halteriidae</taxon>
        <taxon>Halteria</taxon>
    </lineage>
</organism>
<sequence>MIAIAIISEGVTPLRFFHNSNIREFIIINILKNETKIKFYCHWNLILGLISISHFHHFIQWSPLHILEGQVPNILQQTLGTSRLSSLHLQMDLFLAFLISPKLMEVGRMRYQWKLWIGEGFLSLKRKYCLCYLLVSNFQLKQSIAKDGCSLTLNSLQQTNLLLLILEIDLKLYLRDGIASQLLLLSILSQ</sequence>
<evidence type="ECO:0000313" key="1">
    <source>
        <dbReference type="EMBL" id="TNV82008.1"/>
    </source>
</evidence>
<evidence type="ECO:0000313" key="2">
    <source>
        <dbReference type="Proteomes" id="UP000785679"/>
    </source>
</evidence>
<dbReference type="EMBL" id="RRYP01005471">
    <property type="protein sequence ID" value="TNV82008.1"/>
    <property type="molecule type" value="Genomic_DNA"/>
</dbReference>
<comment type="caution">
    <text evidence="1">The sequence shown here is derived from an EMBL/GenBank/DDBJ whole genome shotgun (WGS) entry which is preliminary data.</text>
</comment>
<keyword evidence="2" id="KW-1185">Reference proteome</keyword>
<accession>A0A8J8T5E5</accession>
<name>A0A8J8T5E5_HALGN</name>
<reference evidence="1" key="1">
    <citation type="submission" date="2019-06" db="EMBL/GenBank/DDBJ databases">
        <authorList>
            <person name="Zheng W."/>
        </authorList>
    </citation>
    <scope>NUCLEOTIDE SEQUENCE</scope>
    <source>
        <strain evidence="1">QDHG01</strain>
    </source>
</reference>
<protein>
    <submittedName>
        <fullName evidence="1">Uncharacterized protein</fullName>
    </submittedName>
</protein>
<dbReference type="AlphaFoldDB" id="A0A8J8T5E5"/>
<proteinExistence type="predicted"/>
<gene>
    <name evidence="1" type="ORF">FGO68_gene9692</name>
</gene>